<dbReference type="Gene3D" id="3.40.50.170">
    <property type="entry name" value="Formyl transferase, N-terminal domain"/>
    <property type="match status" value="1"/>
</dbReference>
<protein>
    <recommendedName>
        <fullName evidence="4 8">Methionyl-tRNA formyltransferase</fullName>
        <ecNumber evidence="3 8">2.1.2.9</ecNumber>
    </recommendedName>
</protein>
<comment type="similarity">
    <text evidence="2 8">Belongs to the Fmt family.</text>
</comment>
<evidence type="ECO:0000313" key="11">
    <source>
        <dbReference type="EMBL" id="WED43258.1"/>
    </source>
</evidence>
<reference evidence="11 12" key="1">
    <citation type="submission" date="2023-02" db="EMBL/GenBank/DDBJ databases">
        <title>Genome Sequence of L. cardiaca H63T.</title>
        <authorList>
            <person name="Lopez A.E."/>
            <person name="Cianciotto N.P."/>
        </authorList>
    </citation>
    <scope>NUCLEOTIDE SEQUENCE [LARGE SCALE GENOMIC DNA]</scope>
    <source>
        <strain evidence="11 12">H63</strain>
    </source>
</reference>
<dbReference type="InterPro" id="IPR001555">
    <property type="entry name" value="GART_AS"/>
</dbReference>
<comment type="catalytic activity">
    <reaction evidence="7 8">
        <text>L-methionyl-tRNA(fMet) + (6R)-10-formyltetrahydrofolate = N-formyl-L-methionyl-tRNA(fMet) + (6S)-5,6,7,8-tetrahydrofolate + H(+)</text>
        <dbReference type="Rhea" id="RHEA:24380"/>
        <dbReference type="Rhea" id="RHEA-COMP:9952"/>
        <dbReference type="Rhea" id="RHEA-COMP:9953"/>
        <dbReference type="ChEBI" id="CHEBI:15378"/>
        <dbReference type="ChEBI" id="CHEBI:57453"/>
        <dbReference type="ChEBI" id="CHEBI:78530"/>
        <dbReference type="ChEBI" id="CHEBI:78844"/>
        <dbReference type="ChEBI" id="CHEBI:195366"/>
        <dbReference type="EC" id="2.1.2.9"/>
    </reaction>
</comment>
<keyword evidence="12" id="KW-1185">Reference proteome</keyword>
<evidence type="ECO:0000259" key="9">
    <source>
        <dbReference type="Pfam" id="PF00551"/>
    </source>
</evidence>
<dbReference type="CDD" id="cd08646">
    <property type="entry name" value="FMT_core_Met-tRNA-FMT_N"/>
    <property type="match status" value="1"/>
</dbReference>
<feature type="domain" description="Formyl transferase N-terminal" evidence="9">
    <location>
        <begin position="1"/>
        <end position="177"/>
    </location>
</feature>
<dbReference type="InterPro" id="IPR044135">
    <property type="entry name" value="Met-tRNA-FMT_C"/>
</dbReference>
<dbReference type="RefSeq" id="WP_275089071.1">
    <property type="nucleotide sequence ID" value="NZ_CP119078.1"/>
</dbReference>
<dbReference type="InterPro" id="IPR011034">
    <property type="entry name" value="Formyl_transferase-like_C_sf"/>
</dbReference>
<dbReference type="PROSITE" id="PS00373">
    <property type="entry name" value="GART"/>
    <property type="match status" value="1"/>
</dbReference>
<dbReference type="InterPro" id="IPR041711">
    <property type="entry name" value="Met-tRNA-FMT_N"/>
</dbReference>
<dbReference type="HAMAP" id="MF_00182">
    <property type="entry name" value="Formyl_trans"/>
    <property type="match status" value="1"/>
</dbReference>
<dbReference type="EMBL" id="CP119078">
    <property type="protein sequence ID" value="WED43258.1"/>
    <property type="molecule type" value="Genomic_DNA"/>
</dbReference>
<comment type="function">
    <text evidence="1 8">Attaches a formyl group to the free amino group of methionyl-tRNA(fMet). The formyl group appears to play a dual role in the initiator identity of N-formylmethionyl-tRNA by promoting its recognition by IF2 and preventing the misappropriation of this tRNA by the elongation apparatus.</text>
</comment>
<evidence type="ECO:0000256" key="4">
    <source>
        <dbReference type="ARBA" id="ARBA00016014"/>
    </source>
</evidence>
<dbReference type="InterPro" id="IPR036477">
    <property type="entry name" value="Formyl_transf_N_sf"/>
</dbReference>
<sequence length="311" mass="34354">MNIVFAGTPEFTLPSLRALAESAHRLLAVYTQPDRPAGRGRKLQPSAVKSWALTQHIPIYQPLNFRNEEDVAELAALQPDLMVVIAYGLILPRRVLAIPKLGCINVHASLLPRWRGASPIQHAILHGDSETGVTIMQMDAGMDAGDKLMEVRCPILPDDTAGNLHDRLAELATEPLLATINALALGQAMPEAQHHEQATYAKKISKEDAAIDWHKTANDINNQIRAYNPWPIAYTKIGEEILRIYRAHVVEHSVTAEPGTILSLDKQGMLVATGQHALMVEYIQFPGSKVMKVADWLNANRSQLKVNFVLQ</sequence>
<dbReference type="Pfam" id="PF00551">
    <property type="entry name" value="Formyl_trans_N"/>
    <property type="match status" value="1"/>
</dbReference>
<evidence type="ECO:0000256" key="5">
    <source>
        <dbReference type="ARBA" id="ARBA00022679"/>
    </source>
</evidence>
<proteinExistence type="inferred from homology"/>
<dbReference type="InterPro" id="IPR037022">
    <property type="entry name" value="Formyl_trans_C_sf"/>
</dbReference>
<dbReference type="SUPFAM" id="SSF53328">
    <property type="entry name" value="Formyltransferase"/>
    <property type="match status" value="1"/>
</dbReference>
<keyword evidence="6 8" id="KW-0648">Protein biosynthesis</keyword>
<dbReference type="SUPFAM" id="SSF50486">
    <property type="entry name" value="FMT C-terminal domain-like"/>
    <property type="match status" value="1"/>
</dbReference>
<evidence type="ECO:0000256" key="3">
    <source>
        <dbReference type="ARBA" id="ARBA00012261"/>
    </source>
</evidence>
<dbReference type="InterPro" id="IPR005793">
    <property type="entry name" value="Formyl_trans_C"/>
</dbReference>
<evidence type="ECO:0000256" key="2">
    <source>
        <dbReference type="ARBA" id="ARBA00010699"/>
    </source>
</evidence>
<dbReference type="GO" id="GO:0004479">
    <property type="term" value="F:methionyl-tRNA formyltransferase activity"/>
    <property type="evidence" value="ECO:0007669"/>
    <property type="project" value="UniProtKB-EC"/>
</dbReference>
<keyword evidence="5 8" id="KW-0808">Transferase</keyword>
<evidence type="ECO:0000256" key="8">
    <source>
        <dbReference type="HAMAP-Rule" id="MF_00182"/>
    </source>
</evidence>
<evidence type="ECO:0000256" key="7">
    <source>
        <dbReference type="ARBA" id="ARBA00048558"/>
    </source>
</evidence>
<feature type="binding site" evidence="8">
    <location>
        <begin position="109"/>
        <end position="112"/>
    </location>
    <ligand>
        <name>(6S)-5,6,7,8-tetrahydrofolate</name>
        <dbReference type="ChEBI" id="CHEBI:57453"/>
    </ligand>
</feature>
<feature type="domain" description="Formyl transferase C-terminal" evidence="10">
    <location>
        <begin position="203"/>
        <end position="300"/>
    </location>
</feature>
<dbReference type="Proteomes" id="UP001222087">
    <property type="component" value="Chromosome"/>
</dbReference>
<gene>
    <name evidence="8 11" type="primary">fmt</name>
    <name evidence="11" type="ORF">PXX05_00335</name>
</gene>
<dbReference type="PANTHER" id="PTHR11138:SF5">
    <property type="entry name" value="METHIONYL-TRNA FORMYLTRANSFERASE, MITOCHONDRIAL"/>
    <property type="match status" value="1"/>
</dbReference>
<dbReference type="InterPro" id="IPR002376">
    <property type="entry name" value="Formyl_transf_N"/>
</dbReference>
<organism evidence="11 12">
    <name type="scientific">Legionella cardiaca</name>
    <dbReference type="NCBI Taxonomy" id="1071983"/>
    <lineage>
        <taxon>Bacteria</taxon>
        <taxon>Pseudomonadati</taxon>
        <taxon>Pseudomonadota</taxon>
        <taxon>Gammaproteobacteria</taxon>
        <taxon>Legionellales</taxon>
        <taxon>Legionellaceae</taxon>
        <taxon>Legionella</taxon>
    </lineage>
</organism>
<evidence type="ECO:0000256" key="1">
    <source>
        <dbReference type="ARBA" id="ARBA00002606"/>
    </source>
</evidence>
<dbReference type="EC" id="2.1.2.9" evidence="3 8"/>
<dbReference type="PANTHER" id="PTHR11138">
    <property type="entry name" value="METHIONYL-TRNA FORMYLTRANSFERASE"/>
    <property type="match status" value="1"/>
</dbReference>
<accession>A0ABY8ARW1</accession>
<evidence type="ECO:0000256" key="6">
    <source>
        <dbReference type="ARBA" id="ARBA00022917"/>
    </source>
</evidence>
<evidence type="ECO:0000313" key="12">
    <source>
        <dbReference type="Proteomes" id="UP001222087"/>
    </source>
</evidence>
<dbReference type="NCBIfam" id="TIGR00460">
    <property type="entry name" value="fmt"/>
    <property type="match status" value="1"/>
</dbReference>
<dbReference type="CDD" id="cd08704">
    <property type="entry name" value="Met_tRNA_FMT_C"/>
    <property type="match status" value="1"/>
</dbReference>
<name>A0ABY8ARW1_9GAMM</name>
<evidence type="ECO:0000259" key="10">
    <source>
        <dbReference type="Pfam" id="PF02911"/>
    </source>
</evidence>
<dbReference type="InterPro" id="IPR005794">
    <property type="entry name" value="Fmt"/>
</dbReference>
<dbReference type="Gene3D" id="3.10.25.10">
    <property type="entry name" value="Formyl transferase, C-terminal domain"/>
    <property type="match status" value="1"/>
</dbReference>
<dbReference type="Pfam" id="PF02911">
    <property type="entry name" value="Formyl_trans_C"/>
    <property type="match status" value="1"/>
</dbReference>